<keyword evidence="4 12" id="KW-0813">Transport</keyword>
<dbReference type="GO" id="GO:0015078">
    <property type="term" value="F:proton transmembrane transporter activity"/>
    <property type="evidence" value="ECO:0007669"/>
    <property type="project" value="InterPro"/>
</dbReference>
<comment type="subunit">
    <text evidence="3">F-type ATPases have 2 components, CF(1) - the catalytic core - and CF(0) - the membrane proton channel.</text>
</comment>
<accession>A0A894JR93</accession>
<comment type="similarity">
    <text evidence="2 12">Belongs to the ATPase protein 8 family.</text>
</comment>
<evidence type="ECO:0000256" key="12">
    <source>
        <dbReference type="RuleBase" id="RU003661"/>
    </source>
</evidence>
<keyword evidence="6 12" id="KW-0812">Transmembrane</keyword>
<dbReference type="Pfam" id="PF00895">
    <property type="entry name" value="ATP-synt_8"/>
    <property type="match status" value="1"/>
</dbReference>
<keyword evidence="7 12" id="KW-0375">Hydrogen ion transport</keyword>
<dbReference type="GO" id="GO:0031966">
    <property type="term" value="C:mitochondrial membrane"/>
    <property type="evidence" value="ECO:0007669"/>
    <property type="project" value="UniProtKB-SubCell"/>
</dbReference>
<keyword evidence="8 13" id="KW-1133">Transmembrane helix</keyword>
<keyword evidence="10 12" id="KW-0496">Mitochondrion</keyword>
<evidence type="ECO:0000256" key="3">
    <source>
        <dbReference type="ARBA" id="ARBA00011291"/>
    </source>
</evidence>
<keyword evidence="11 13" id="KW-0472">Membrane</keyword>
<dbReference type="GeneID" id="67272163"/>
<dbReference type="GO" id="GO:0045259">
    <property type="term" value="C:proton-transporting ATP synthase complex"/>
    <property type="evidence" value="ECO:0007669"/>
    <property type="project" value="UniProtKB-KW"/>
</dbReference>
<evidence type="ECO:0000256" key="5">
    <source>
        <dbReference type="ARBA" id="ARBA00022547"/>
    </source>
</evidence>
<comment type="subcellular location">
    <subcellularLocation>
        <location evidence="1 12">Mitochondrion membrane</location>
        <topology evidence="1 12">Single-pass membrane protein</topology>
    </subcellularLocation>
</comment>
<proteinExistence type="inferred from homology"/>
<name>A0A894JR93_9DYTI</name>
<evidence type="ECO:0000256" key="2">
    <source>
        <dbReference type="ARBA" id="ARBA00008892"/>
    </source>
</evidence>
<evidence type="ECO:0000256" key="4">
    <source>
        <dbReference type="ARBA" id="ARBA00022448"/>
    </source>
</evidence>
<keyword evidence="9 12" id="KW-0406">Ion transport</keyword>
<evidence type="ECO:0000256" key="11">
    <source>
        <dbReference type="ARBA" id="ARBA00023136"/>
    </source>
</evidence>
<organism evidence="14">
    <name type="scientific">Iberoporus pluto</name>
    <dbReference type="NCBI Taxonomy" id="2811596"/>
    <lineage>
        <taxon>Eukaryota</taxon>
        <taxon>Metazoa</taxon>
        <taxon>Ecdysozoa</taxon>
        <taxon>Arthropoda</taxon>
        <taxon>Hexapoda</taxon>
        <taxon>Insecta</taxon>
        <taxon>Pterygota</taxon>
        <taxon>Neoptera</taxon>
        <taxon>Endopterygota</taxon>
        <taxon>Coleoptera</taxon>
        <taxon>Adephaga</taxon>
        <taxon>Dytiscoidea</taxon>
        <taxon>Dytiscidae</taxon>
        <taxon>Hydroporinae</taxon>
        <taxon>Hydroporini</taxon>
        <taxon>Iberoporus</taxon>
    </lineage>
</organism>
<dbReference type="InterPro" id="IPR001421">
    <property type="entry name" value="ATP8_metazoa"/>
</dbReference>
<sequence length="52" mass="6693">MPQMAPMNWLILYILFSFIFMIFNFMNYYSFLITKKFYKKNFFKKNTLNWKW</sequence>
<evidence type="ECO:0000256" key="7">
    <source>
        <dbReference type="ARBA" id="ARBA00022781"/>
    </source>
</evidence>
<dbReference type="RefSeq" id="YP_010166637.1">
    <property type="nucleotide sequence ID" value="NC_057542.1"/>
</dbReference>
<dbReference type="AlphaFoldDB" id="A0A894JR93"/>
<evidence type="ECO:0000256" key="9">
    <source>
        <dbReference type="ARBA" id="ARBA00023065"/>
    </source>
</evidence>
<dbReference type="GO" id="GO:0015986">
    <property type="term" value="P:proton motive force-driven ATP synthesis"/>
    <property type="evidence" value="ECO:0007669"/>
    <property type="project" value="InterPro"/>
</dbReference>
<dbReference type="EMBL" id="MW465251">
    <property type="protein sequence ID" value="QRV62728.1"/>
    <property type="molecule type" value="Genomic_DNA"/>
</dbReference>
<evidence type="ECO:0000256" key="1">
    <source>
        <dbReference type="ARBA" id="ARBA00004304"/>
    </source>
</evidence>
<evidence type="ECO:0000256" key="8">
    <source>
        <dbReference type="ARBA" id="ARBA00022989"/>
    </source>
</evidence>
<reference evidence="14" key="1">
    <citation type="journal article" date="2021" name="Mol. Phylogenet. Evol.">
        <title>Habitat preference and diversification rates in a speciose lineage of diving beetles.</title>
        <authorList>
            <person name="Villastrigo A."/>
            <person name="Abellan P."/>
            <person name="Ribera I."/>
        </authorList>
    </citation>
    <scope>NUCLEOTIDE SEQUENCE</scope>
</reference>
<evidence type="ECO:0000256" key="10">
    <source>
        <dbReference type="ARBA" id="ARBA00023128"/>
    </source>
</evidence>
<evidence type="ECO:0000256" key="13">
    <source>
        <dbReference type="SAM" id="Phobius"/>
    </source>
</evidence>
<feature type="transmembrane region" description="Helical" evidence="13">
    <location>
        <begin position="12"/>
        <end position="34"/>
    </location>
</feature>
<evidence type="ECO:0000256" key="6">
    <source>
        <dbReference type="ARBA" id="ARBA00022692"/>
    </source>
</evidence>
<gene>
    <name evidence="14" type="primary">atp8</name>
</gene>
<protein>
    <recommendedName>
        <fullName evidence="12">ATP synthase complex subunit 8</fullName>
    </recommendedName>
</protein>
<keyword evidence="5 12" id="KW-0138">CF(0)</keyword>
<evidence type="ECO:0000313" key="14">
    <source>
        <dbReference type="EMBL" id="QRV62728.1"/>
    </source>
</evidence>
<geneLocation type="mitochondrion" evidence="14"/>